<accession>A0A9N7Z3H9</accession>
<gene>
    <name evidence="1" type="ORF">PLEPLA_LOCUS35199</name>
</gene>
<organism evidence="1 2">
    <name type="scientific">Pleuronectes platessa</name>
    <name type="common">European plaice</name>
    <dbReference type="NCBI Taxonomy" id="8262"/>
    <lineage>
        <taxon>Eukaryota</taxon>
        <taxon>Metazoa</taxon>
        <taxon>Chordata</taxon>
        <taxon>Craniata</taxon>
        <taxon>Vertebrata</taxon>
        <taxon>Euteleostomi</taxon>
        <taxon>Actinopterygii</taxon>
        <taxon>Neopterygii</taxon>
        <taxon>Teleostei</taxon>
        <taxon>Neoteleostei</taxon>
        <taxon>Acanthomorphata</taxon>
        <taxon>Carangaria</taxon>
        <taxon>Pleuronectiformes</taxon>
        <taxon>Pleuronectoidei</taxon>
        <taxon>Pleuronectidae</taxon>
        <taxon>Pleuronectes</taxon>
    </lineage>
</organism>
<name>A0A9N7Z3H9_PLEPL</name>
<comment type="caution">
    <text evidence="1">The sequence shown here is derived from an EMBL/GenBank/DDBJ whole genome shotgun (WGS) entry which is preliminary data.</text>
</comment>
<sequence length="111" mass="13153">MFLKTVSWENTSCAHHTEVKSLSPRWIRAASSPALRLSSTLCNQKYQLQDHRVALLLQSVSYMHPPSRLTLVSQTAPGVTRYFSSQLHQTSLKCSLYFYYYYYYYYDKRFF</sequence>
<evidence type="ECO:0000313" key="2">
    <source>
        <dbReference type="Proteomes" id="UP001153269"/>
    </source>
</evidence>
<keyword evidence="2" id="KW-1185">Reference proteome</keyword>
<proteinExistence type="predicted"/>
<dbReference type="AlphaFoldDB" id="A0A9N7Z3H9"/>
<protein>
    <submittedName>
        <fullName evidence="1">Uncharacterized protein</fullName>
    </submittedName>
</protein>
<dbReference type="EMBL" id="CADEAL010003948">
    <property type="protein sequence ID" value="CAB1447511.1"/>
    <property type="molecule type" value="Genomic_DNA"/>
</dbReference>
<dbReference type="Proteomes" id="UP001153269">
    <property type="component" value="Unassembled WGS sequence"/>
</dbReference>
<reference evidence="1" key="1">
    <citation type="submission" date="2020-03" db="EMBL/GenBank/DDBJ databases">
        <authorList>
            <person name="Weist P."/>
        </authorList>
    </citation>
    <scope>NUCLEOTIDE SEQUENCE</scope>
</reference>
<evidence type="ECO:0000313" key="1">
    <source>
        <dbReference type="EMBL" id="CAB1447511.1"/>
    </source>
</evidence>